<accession>A0ACB9LDI2</accession>
<protein>
    <submittedName>
        <fullName evidence="1">Uncharacterized protein</fullName>
    </submittedName>
</protein>
<reference evidence="1 2" key="1">
    <citation type="journal article" date="2022" name="DNA Res.">
        <title>Chromosomal-level genome assembly of the orchid tree Bauhinia variegata (Leguminosae; Cercidoideae) supports the allotetraploid origin hypothesis of Bauhinia.</title>
        <authorList>
            <person name="Zhong Y."/>
            <person name="Chen Y."/>
            <person name="Zheng D."/>
            <person name="Pang J."/>
            <person name="Liu Y."/>
            <person name="Luo S."/>
            <person name="Meng S."/>
            <person name="Qian L."/>
            <person name="Wei D."/>
            <person name="Dai S."/>
            <person name="Zhou R."/>
        </authorList>
    </citation>
    <scope>NUCLEOTIDE SEQUENCE [LARGE SCALE GENOMIC DNA]</scope>
    <source>
        <strain evidence="1">BV-YZ2020</strain>
    </source>
</reference>
<comment type="caution">
    <text evidence="1">The sequence shown here is derived from an EMBL/GenBank/DDBJ whole genome shotgun (WGS) entry which is preliminary data.</text>
</comment>
<dbReference type="EMBL" id="CM039437">
    <property type="protein sequence ID" value="KAI4307523.1"/>
    <property type="molecule type" value="Genomic_DNA"/>
</dbReference>
<organism evidence="1 2">
    <name type="scientific">Bauhinia variegata</name>
    <name type="common">Purple orchid tree</name>
    <name type="synonym">Phanera variegata</name>
    <dbReference type="NCBI Taxonomy" id="167791"/>
    <lineage>
        <taxon>Eukaryota</taxon>
        <taxon>Viridiplantae</taxon>
        <taxon>Streptophyta</taxon>
        <taxon>Embryophyta</taxon>
        <taxon>Tracheophyta</taxon>
        <taxon>Spermatophyta</taxon>
        <taxon>Magnoliopsida</taxon>
        <taxon>eudicotyledons</taxon>
        <taxon>Gunneridae</taxon>
        <taxon>Pentapetalae</taxon>
        <taxon>rosids</taxon>
        <taxon>fabids</taxon>
        <taxon>Fabales</taxon>
        <taxon>Fabaceae</taxon>
        <taxon>Cercidoideae</taxon>
        <taxon>Cercideae</taxon>
        <taxon>Bauhiniinae</taxon>
        <taxon>Bauhinia</taxon>
    </lineage>
</organism>
<name>A0ACB9LDI2_BAUVA</name>
<keyword evidence="2" id="KW-1185">Reference proteome</keyword>
<evidence type="ECO:0000313" key="1">
    <source>
        <dbReference type="EMBL" id="KAI4307523.1"/>
    </source>
</evidence>
<dbReference type="Proteomes" id="UP000828941">
    <property type="component" value="Chromosome 12"/>
</dbReference>
<proteinExistence type="predicted"/>
<gene>
    <name evidence="1" type="ORF">L6164_030700</name>
</gene>
<evidence type="ECO:0000313" key="2">
    <source>
        <dbReference type="Proteomes" id="UP000828941"/>
    </source>
</evidence>
<sequence>MEYGTSLSVRMSIQKLVLFTAITDNPILVCWSKYPRLCPEISINENPPLATAVSCLKLTFLSYFPLRTLTPQVESSTLQAPTNLHEARYTHKRKIPHT</sequence>